<keyword evidence="9" id="KW-1185">Reference proteome</keyword>
<dbReference type="PANTHER" id="PTHR32322">
    <property type="entry name" value="INNER MEMBRANE TRANSPORTER"/>
    <property type="match status" value="1"/>
</dbReference>
<evidence type="ECO:0000256" key="1">
    <source>
        <dbReference type="ARBA" id="ARBA00004141"/>
    </source>
</evidence>
<evidence type="ECO:0000313" key="9">
    <source>
        <dbReference type="Proteomes" id="UP000830116"/>
    </source>
</evidence>
<dbReference type="PANTHER" id="PTHR32322:SF2">
    <property type="entry name" value="EAMA DOMAIN-CONTAINING PROTEIN"/>
    <property type="match status" value="1"/>
</dbReference>
<dbReference type="InterPro" id="IPR037185">
    <property type="entry name" value="EmrE-like"/>
</dbReference>
<evidence type="ECO:0000256" key="5">
    <source>
        <dbReference type="ARBA" id="ARBA00023136"/>
    </source>
</evidence>
<reference evidence="8" key="1">
    <citation type="submission" date="2022-03" db="EMBL/GenBank/DDBJ databases">
        <title>Genome Identification and Characterization of new species Bdellovibrio reynosense LBG001 sp. nov. from a Mexico soil sample.</title>
        <authorList>
            <person name="Camilli A."/>
            <person name="Ajao Y."/>
            <person name="Guo X."/>
        </authorList>
    </citation>
    <scope>NUCLEOTIDE SEQUENCE</scope>
    <source>
        <strain evidence="8">LBG001</strain>
    </source>
</reference>
<dbReference type="SUPFAM" id="SSF103481">
    <property type="entry name" value="Multidrug resistance efflux transporter EmrE"/>
    <property type="match status" value="2"/>
</dbReference>
<evidence type="ECO:0000313" key="8">
    <source>
        <dbReference type="EMBL" id="UOF02673.1"/>
    </source>
</evidence>
<feature type="transmembrane region" description="Helical" evidence="6">
    <location>
        <begin position="105"/>
        <end position="125"/>
    </location>
</feature>
<keyword evidence="3 6" id="KW-0812">Transmembrane</keyword>
<proteinExistence type="inferred from homology"/>
<evidence type="ECO:0000256" key="4">
    <source>
        <dbReference type="ARBA" id="ARBA00022989"/>
    </source>
</evidence>
<sequence length="302" mass="32991">MASKKDSSKFTGYSLAFLAALMWGISGTLAQFLFEQRSVTAEWLVTIRLLVSGVILLSYPLWNTKAQVIAPWKNKRDAFELIAFGILGMLAVQYTYFAAIKHSNAATATILQYLGPVFIACYYSVKEKRIPIPKELIAIFLALFGTFLIVTHGSIESLSMSNEALFWGISSAVALAVYSILPIRLMERYDAKIVVGWGMLIGGVAFSLINSPLAVPGVWDMKSYLFTAAIIIFGTTVAFYSYLLSIKIIGATKASLLACAEPLSAAIIAVIWLNVTFGLFDWIGTACILATIALLTKEEAKH</sequence>
<feature type="transmembrane region" description="Helical" evidence="6">
    <location>
        <begin position="164"/>
        <end position="181"/>
    </location>
</feature>
<feature type="transmembrane region" description="Helical" evidence="6">
    <location>
        <begin position="40"/>
        <end position="61"/>
    </location>
</feature>
<protein>
    <submittedName>
        <fullName evidence="8">EamA family transporter</fullName>
    </submittedName>
</protein>
<feature type="transmembrane region" description="Helical" evidence="6">
    <location>
        <begin position="193"/>
        <end position="211"/>
    </location>
</feature>
<dbReference type="InterPro" id="IPR000620">
    <property type="entry name" value="EamA_dom"/>
</dbReference>
<gene>
    <name evidence="8" type="ORF">MNR06_06885</name>
</gene>
<feature type="transmembrane region" description="Helical" evidence="6">
    <location>
        <begin position="12"/>
        <end position="34"/>
    </location>
</feature>
<dbReference type="Pfam" id="PF00892">
    <property type="entry name" value="EamA"/>
    <property type="match status" value="2"/>
</dbReference>
<comment type="subcellular location">
    <subcellularLocation>
        <location evidence="1">Membrane</location>
        <topology evidence="1">Multi-pass membrane protein</topology>
    </subcellularLocation>
</comment>
<evidence type="ECO:0000256" key="3">
    <source>
        <dbReference type="ARBA" id="ARBA00022692"/>
    </source>
</evidence>
<dbReference type="EMBL" id="CP093442">
    <property type="protein sequence ID" value="UOF02673.1"/>
    <property type="molecule type" value="Genomic_DNA"/>
</dbReference>
<feature type="transmembrane region" description="Helical" evidence="6">
    <location>
        <begin position="223"/>
        <end position="243"/>
    </location>
</feature>
<feature type="transmembrane region" description="Helical" evidence="6">
    <location>
        <begin position="81"/>
        <end position="99"/>
    </location>
</feature>
<feature type="transmembrane region" description="Helical" evidence="6">
    <location>
        <begin position="137"/>
        <end position="158"/>
    </location>
</feature>
<dbReference type="RefSeq" id="WP_243540426.1">
    <property type="nucleotide sequence ID" value="NZ_CP093442.1"/>
</dbReference>
<evidence type="ECO:0000256" key="2">
    <source>
        <dbReference type="ARBA" id="ARBA00007362"/>
    </source>
</evidence>
<organism evidence="8 9">
    <name type="scientific">Bdellovibrio reynosensis</name>
    <dbReference type="NCBI Taxonomy" id="2835041"/>
    <lineage>
        <taxon>Bacteria</taxon>
        <taxon>Pseudomonadati</taxon>
        <taxon>Bdellovibrionota</taxon>
        <taxon>Bdellovibrionia</taxon>
        <taxon>Bdellovibrionales</taxon>
        <taxon>Pseudobdellovibrionaceae</taxon>
        <taxon>Bdellovibrio</taxon>
    </lineage>
</organism>
<comment type="similarity">
    <text evidence="2">Belongs to the EamA transporter family.</text>
</comment>
<evidence type="ECO:0000259" key="7">
    <source>
        <dbReference type="Pfam" id="PF00892"/>
    </source>
</evidence>
<accession>A0ABY4CCV7</accession>
<feature type="transmembrane region" description="Helical" evidence="6">
    <location>
        <begin position="279"/>
        <end position="296"/>
    </location>
</feature>
<keyword evidence="5 6" id="KW-0472">Membrane</keyword>
<evidence type="ECO:0000256" key="6">
    <source>
        <dbReference type="SAM" id="Phobius"/>
    </source>
</evidence>
<dbReference type="Proteomes" id="UP000830116">
    <property type="component" value="Chromosome"/>
</dbReference>
<keyword evidence="4 6" id="KW-1133">Transmembrane helix</keyword>
<feature type="domain" description="EamA" evidence="7">
    <location>
        <begin position="164"/>
        <end position="296"/>
    </location>
</feature>
<dbReference type="InterPro" id="IPR050638">
    <property type="entry name" value="AA-Vitamin_Transporters"/>
</dbReference>
<name>A0ABY4CCV7_9BACT</name>
<feature type="transmembrane region" description="Helical" evidence="6">
    <location>
        <begin position="255"/>
        <end position="273"/>
    </location>
</feature>
<feature type="domain" description="EamA" evidence="7">
    <location>
        <begin position="11"/>
        <end position="151"/>
    </location>
</feature>